<dbReference type="Proteomes" id="UP000199021">
    <property type="component" value="Unassembled WGS sequence"/>
</dbReference>
<dbReference type="EMBL" id="FOFB01000001">
    <property type="protein sequence ID" value="SEP64338.1"/>
    <property type="molecule type" value="Genomic_DNA"/>
</dbReference>
<dbReference type="OrthoDB" id="9807606at2"/>
<dbReference type="PANTHER" id="PTHR11941:SF45">
    <property type="entry name" value="ENOYL-COA DELTA ISOMERASE 1, MITOCHONDRIAL"/>
    <property type="match status" value="1"/>
</dbReference>
<dbReference type="AlphaFoldDB" id="A0A1H8ZKT1"/>
<dbReference type="Gene3D" id="3.90.226.10">
    <property type="entry name" value="2-enoyl-CoA Hydratase, Chain A, domain 1"/>
    <property type="match status" value="1"/>
</dbReference>
<reference evidence="4" key="1">
    <citation type="submission" date="2016-10" db="EMBL/GenBank/DDBJ databases">
        <authorList>
            <person name="Varghese N."/>
            <person name="Submissions S."/>
        </authorList>
    </citation>
    <scope>NUCLEOTIDE SEQUENCE [LARGE SCALE GENOMIC DNA]</scope>
    <source>
        <strain evidence="4">DSM 24740</strain>
    </source>
</reference>
<dbReference type="STRING" id="478744.SAMN05444359_101341"/>
<dbReference type="PROSITE" id="PS00166">
    <property type="entry name" value="ENOYL_COA_HYDRATASE"/>
    <property type="match status" value="1"/>
</dbReference>
<sequence>MQQYDSLTIALEESLATVTINNGKVNAIDTRLSEDLLAAFTALEEDQDVSGVVLAGRPGCFCAGLDIKHMATFTDETLRKFWHANLGAIAAMVRLSKPYVAAITGFAPAGGTVLALTADYRVMAIGPKHTMGMNEFNMSLQIPELYADLITYHRGEHAGWVDVQQATMYHAEAAVAAGLANEAVAEDEVLERATRYCRKLMNVYAPVYATTKRYQRRKLLERVNRDIPAQVDEISRNLDDPRFKMMLEMFVASLKK</sequence>
<dbReference type="SUPFAM" id="SSF52096">
    <property type="entry name" value="ClpP/crotonase"/>
    <property type="match status" value="1"/>
</dbReference>
<keyword evidence="4" id="KW-1185">Reference proteome</keyword>
<protein>
    <submittedName>
        <fullName evidence="3">Enoyl-CoA hydratase/carnithine racemase</fullName>
    </submittedName>
</protein>
<dbReference type="GO" id="GO:0003824">
    <property type="term" value="F:catalytic activity"/>
    <property type="evidence" value="ECO:0007669"/>
    <property type="project" value="InterPro"/>
</dbReference>
<dbReference type="InterPro" id="IPR001753">
    <property type="entry name" value="Enoyl-CoA_hydra/iso"/>
</dbReference>
<dbReference type="CDD" id="cd06558">
    <property type="entry name" value="crotonase-like"/>
    <property type="match status" value="1"/>
</dbReference>
<evidence type="ECO:0000256" key="2">
    <source>
        <dbReference type="RuleBase" id="RU003707"/>
    </source>
</evidence>
<organism evidence="3 4">
    <name type="scientific">Neolewinella agarilytica</name>
    <dbReference type="NCBI Taxonomy" id="478744"/>
    <lineage>
        <taxon>Bacteria</taxon>
        <taxon>Pseudomonadati</taxon>
        <taxon>Bacteroidota</taxon>
        <taxon>Saprospiria</taxon>
        <taxon>Saprospirales</taxon>
        <taxon>Lewinellaceae</taxon>
        <taxon>Neolewinella</taxon>
    </lineage>
</organism>
<dbReference type="GO" id="GO:0006635">
    <property type="term" value="P:fatty acid beta-oxidation"/>
    <property type="evidence" value="ECO:0007669"/>
    <property type="project" value="TreeGrafter"/>
</dbReference>
<evidence type="ECO:0000256" key="1">
    <source>
        <dbReference type="ARBA" id="ARBA00005254"/>
    </source>
</evidence>
<accession>A0A1H8ZKT1</accession>
<dbReference type="InterPro" id="IPR018376">
    <property type="entry name" value="Enoyl-CoA_hyd/isom_CS"/>
</dbReference>
<proteinExistence type="inferred from homology"/>
<evidence type="ECO:0000313" key="3">
    <source>
        <dbReference type="EMBL" id="SEP64338.1"/>
    </source>
</evidence>
<evidence type="ECO:0000313" key="4">
    <source>
        <dbReference type="Proteomes" id="UP000199021"/>
    </source>
</evidence>
<comment type="similarity">
    <text evidence="1 2">Belongs to the enoyl-CoA hydratase/isomerase family.</text>
</comment>
<dbReference type="PANTHER" id="PTHR11941">
    <property type="entry name" value="ENOYL-COA HYDRATASE-RELATED"/>
    <property type="match status" value="1"/>
</dbReference>
<dbReference type="RefSeq" id="WP_090165060.1">
    <property type="nucleotide sequence ID" value="NZ_FOFB01000001.1"/>
</dbReference>
<gene>
    <name evidence="3" type="ORF">SAMN05444359_101341</name>
</gene>
<name>A0A1H8ZKT1_9BACT</name>
<dbReference type="Pfam" id="PF00378">
    <property type="entry name" value="ECH_1"/>
    <property type="match status" value="1"/>
</dbReference>
<dbReference type="InParanoid" id="A0A1H8ZKT1"/>
<dbReference type="InterPro" id="IPR029045">
    <property type="entry name" value="ClpP/crotonase-like_dom_sf"/>
</dbReference>